<comment type="caution">
    <text evidence="2">The sequence shown here is derived from an EMBL/GenBank/DDBJ whole genome shotgun (WGS) entry which is preliminary data.</text>
</comment>
<evidence type="ECO:0000313" key="2">
    <source>
        <dbReference type="EMBL" id="CAB3990028.1"/>
    </source>
</evidence>
<name>A0A7D9DS60_PARCT</name>
<dbReference type="AlphaFoldDB" id="A0A7D9DS60"/>
<sequence>MNRERYLTEIGQSTGSEPNDGAGCGLPPGRLRMGVGEGEGMGTTKNPRGAPLQQRWREGFEALEPSSKTVRIRPARQLLMLARAMESECKEDAAAVAAPILKRRTIDAPNKSQY</sequence>
<feature type="region of interest" description="Disordered" evidence="1">
    <location>
        <begin position="1"/>
        <end position="52"/>
    </location>
</feature>
<accession>A0A7D9DS60</accession>
<evidence type="ECO:0000313" key="3">
    <source>
        <dbReference type="Proteomes" id="UP001152795"/>
    </source>
</evidence>
<proteinExistence type="predicted"/>
<organism evidence="2 3">
    <name type="scientific">Paramuricea clavata</name>
    <name type="common">Red gorgonian</name>
    <name type="synonym">Violescent sea-whip</name>
    <dbReference type="NCBI Taxonomy" id="317549"/>
    <lineage>
        <taxon>Eukaryota</taxon>
        <taxon>Metazoa</taxon>
        <taxon>Cnidaria</taxon>
        <taxon>Anthozoa</taxon>
        <taxon>Octocorallia</taxon>
        <taxon>Malacalcyonacea</taxon>
        <taxon>Plexauridae</taxon>
        <taxon>Paramuricea</taxon>
    </lineage>
</organism>
<reference evidence="2" key="1">
    <citation type="submission" date="2020-04" db="EMBL/GenBank/DDBJ databases">
        <authorList>
            <person name="Alioto T."/>
            <person name="Alioto T."/>
            <person name="Gomez Garrido J."/>
        </authorList>
    </citation>
    <scope>NUCLEOTIDE SEQUENCE</scope>
    <source>
        <strain evidence="2">A484AB</strain>
    </source>
</reference>
<feature type="non-terminal residue" evidence="2">
    <location>
        <position position="114"/>
    </location>
</feature>
<evidence type="ECO:0000256" key="1">
    <source>
        <dbReference type="SAM" id="MobiDB-lite"/>
    </source>
</evidence>
<dbReference type="EMBL" id="CACRXK020001586">
    <property type="protein sequence ID" value="CAB3990028.1"/>
    <property type="molecule type" value="Genomic_DNA"/>
</dbReference>
<keyword evidence="3" id="KW-1185">Reference proteome</keyword>
<gene>
    <name evidence="2" type="ORF">PACLA_8A082168</name>
</gene>
<protein>
    <submittedName>
        <fullName evidence="2">Uncharacterized protein</fullName>
    </submittedName>
</protein>
<dbReference type="Proteomes" id="UP001152795">
    <property type="component" value="Unassembled WGS sequence"/>
</dbReference>